<name>A0A6J4IUK2_9ACTN</name>
<dbReference type="EMBL" id="CADCTI010000210">
    <property type="protein sequence ID" value="CAA9259217.1"/>
    <property type="molecule type" value="Genomic_DNA"/>
</dbReference>
<reference evidence="2" key="1">
    <citation type="submission" date="2020-02" db="EMBL/GenBank/DDBJ databases">
        <authorList>
            <person name="Meier V. D."/>
        </authorList>
    </citation>
    <scope>NUCLEOTIDE SEQUENCE</scope>
    <source>
        <strain evidence="2">AVDCRST_MAG57</strain>
    </source>
</reference>
<feature type="compositionally biased region" description="Basic and acidic residues" evidence="1">
    <location>
        <begin position="25"/>
        <end position="36"/>
    </location>
</feature>
<protein>
    <submittedName>
        <fullName evidence="2">Uncharacterized oxidoreductase YrpG</fullName>
    </submittedName>
</protein>
<feature type="region of interest" description="Disordered" evidence="1">
    <location>
        <begin position="25"/>
        <end position="326"/>
    </location>
</feature>
<proteinExistence type="predicted"/>
<sequence>GIHAPRPQWSVGLPALPGHHEFRLEDRGSAVARDHGPGPGRGGQLLRHRERLRVRRRQGPHRGGARQLVRPGRRAPGEDRAGHQGLRRHERLAQRHLPVRPQHRPRLRELAAPAADRLDRPLPVPPRRPPHAVGGDLAGVRDAGRPGEGALRRFLQPRGLADRGRQRGRRPPLLPGAGQRAVALQPAHPARRAGGAARRPALRRRHHPVEPARRRSAGRRPGEVGVREGCRPARRGAPAEADRAAPAGTGAVRGVLPGAGPRAGGRRPGLAAAPARGHGPDRRAAHDGAVRGRAGRAGPRSGRGRADPPRRDLPGLPAGSYGVRLV</sequence>
<evidence type="ECO:0000256" key="1">
    <source>
        <dbReference type="SAM" id="MobiDB-lite"/>
    </source>
</evidence>
<feature type="compositionally biased region" description="Low complexity" evidence="1">
    <location>
        <begin position="235"/>
        <end position="260"/>
    </location>
</feature>
<feature type="compositionally biased region" description="Basic and acidic residues" evidence="1">
    <location>
        <begin position="304"/>
        <end position="313"/>
    </location>
</feature>
<feature type="compositionally biased region" description="Basic residues" evidence="1">
    <location>
        <begin position="46"/>
        <end position="64"/>
    </location>
</feature>
<organism evidence="2">
    <name type="scientific">uncultured Blastococcus sp</name>
    <dbReference type="NCBI Taxonomy" id="217144"/>
    <lineage>
        <taxon>Bacteria</taxon>
        <taxon>Bacillati</taxon>
        <taxon>Actinomycetota</taxon>
        <taxon>Actinomycetes</taxon>
        <taxon>Geodermatophilales</taxon>
        <taxon>Geodermatophilaceae</taxon>
        <taxon>Blastococcus</taxon>
        <taxon>environmental samples</taxon>
    </lineage>
</organism>
<feature type="non-terminal residue" evidence="2">
    <location>
        <position position="326"/>
    </location>
</feature>
<gene>
    <name evidence="2" type="ORF">AVDCRST_MAG57-2534</name>
</gene>
<accession>A0A6J4IUK2</accession>
<feature type="compositionally biased region" description="Basic residues" evidence="1">
    <location>
        <begin position="97"/>
        <end position="106"/>
    </location>
</feature>
<feature type="compositionally biased region" description="Basic and acidic residues" evidence="1">
    <location>
        <begin position="220"/>
        <end position="231"/>
    </location>
</feature>
<dbReference type="AlphaFoldDB" id="A0A6J4IUK2"/>
<feature type="compositionally biased region" description="Low complexity" evidence="1">
    <location>
        <begin position="268"/>
        <end position="277"/>
    </location>
</feature>
<feature type="compositionally biased region" description="Low complexity" evidence="1">
    <location>
        <begin position="175"/>
        <end position="199"/>
    </location>
</feature>
<feature type="non-terminal residue" evidence="2">
    <location>
        <position position="1"/>
    </location>
</feature>
<feature type="compositionally biased region" description="Basic and acidic residues" evidence="1">
    <location>
        <begin position="278"/>
        <end position="290"/>
    </location>
</feature>
<evidence type="ECO:0000313" key="2">
    <source>
        <dbReference type="EMBL" id="CAA9259217.1"/>
    </source>
</evidence>